<dbReference type="InterPro" id="IPR036188">
    <property type="entry name" value="FAD/NAD-bd_sf"/>
</dbReference>
<dbReference type="GO" id="GO:0071949">
    <property type="term" value="F:FAD binding"/>
    <property type="evidence" value="ECO:0007669"/>
    <property type="project" value="InterPro"/>
</dbReference>
<evidence type="ECO:0000313" key="8">
    <source>
        <dbReference type="EMBL" id="RDX40536.1"/>
    </source>
</evidence>
<accession>A0A371CJS4</accession>
<sequence>MSDDELSSSGARPIPSPATLALSTPRVPDMQEETTTPRPSPPQTSYPITFVIVGGGIAGLACALALRRVGHRVTVLERLERDAARGEHGVRAPPNLSKILFHWGLRDALMSKASIMDKLVFTKCECKVPNRRAFPCVTTPLLCHLPDDSSETLAEQLWDAEMLKETQGLFLMLSHPDLHDIFCDAAIQLGADVRFSSEVVEVDPPSRAVTLSSGERLSGDVLIGADGALGQCRTAVLGRRDPGSPTGLAVYDTLISLAYVSTFDPRVALKSWQCLALGGGRAAVAYPIRGFEDISFQLYAPDDAGASGCYEDAAPVDLALVTKDSGISDHLRQTVLGARKTKVIPIRQHVDLEDWVSDDGRLLLIGEAAHPFPPTTIQGTAMAVEDGAVLAKLFSHLSSAAQIESFLYAFQEIRQSRVRNVRAAELGAIAMLTADGPAAAARDASLRANAARGPGANVLEGGGSAEGVWEEYSVLFGYDCEDEADEWWVQWGRLRQRAQDRSMAADGEEPA</sequence>
<evidence type="ECO:0000256" key="2">
    <source>
        <dbReference type="ARBA" id="ARBA00022630"/>
    </source>
</evidence>
<evidence type="ECO:0000256" key="1">
    <source>
        <dbReference type="ARBA" id="ARBA00007992"/>
    </source>
</evidence>
<dbReference type="PRINTS" id="PR00420">
    <property type="entry name" value="RNGMNOXGNASE"/>
</dbReference>
<dbReference type="Pfam" id="PF01494">
    <property type="entry name" value="FAD_binding_3"/>
    <property type="match status" value="1"/>
</dbReference>
<feature type="domain" description="FAD-binding" evidence="7">
    <location>
        <begin position="51"/>
        <end position="421"/>
    </location>
</feature>
<organism evidence="8 9">
    <name type="scientific">Lentinus brumalis</name>
    <dbReference type="NCBI Taxonomy" id="2498619"/>
    <lineage>
        <taxon>Eukaryota</taxon>
        <taxon>Fungi</taxon>
        <taxon>Dikarya</taxon>
        <taxon>Basidiomycota</taxon>
        <taxon>Agaricomycotina</taxon>
        <taxon>Agaricomycetes</taxon>
        <taxon>Polyporales</taxon>
        <taxon>Polyporaceae</taxon>
        <taxon>Lentinus</taxon>
    </lineage>
</organism>
<comment type="similarity">
    <text evidence="1">Belongs to the paxM FAD-dependent monooxygenase family.</text>
</comment>
<evidence type="ECO:0000256" key="3">
    <source>
        <dbReference type="ARBA" id="ARBA00022827"/>
    </source>
</evidence>
<protein>
    <submittedName>
        <fullName evidence="8">FAD/NAD(P)-binding domain-containing protein</fullName>
    </submittedName>
</protein>
<keyword evidence="3" id="KW-0274">FAD</keyword>
<keyword evidence="9" id="KW-1185">Reference proteome</keyword>
<dbReference type="OrthoDB" id="16820at2759"/>
<evidence type="ECO:0000259" key="7">
    <source>
        <dbReference type="Pfam" id="PF01494"/>
    </source>
</evidence>
<name>A0A371CJS4_9APHY</name>
<keyword evidence="2" id="KW-0285">Flavoprotein</keyword>
<evidence type="ECO:0000256" key="6">
    <source>
        <dbReference type="SAM" id="MobiDB-lite"/>
    </source>
</evidence>
<proteinExistence type="inferred from homology"/>
<evidence type="ECO:0000256" key="4">
    <source>
        <dbReference type="ARBA" id="ARBA00023002"/>
    </source>
</evidence>
<gene>
    <name evidence="8" type="ORF">OH76DRAFT_1450673</name>
</gene>
<feature type="region of interest" description="Disordered" evidence="6">
    <location>
        <begin position="1"/>
        <end position="45"/>
    </location>
</feature>
<evidence type="ECO:0000313" key="9">
    <source>
        <dbReference type="Proteomes" id="UP000256964"/>
    </source>
</evidence>
<dbReference type="Proteomes" id="UP000256964">
    <property type="component" value="Unassembled WGS sequence"/>
</dbReference>
<dbReference type="STRING" id="139420.A0A371CJS4"/>
<dbReference type="GO" id="GO:0004497">
    <property type="term" value="F:monooxygenase activity"/>
    <property type="evidence" value="ECO:0007669"/>
    <property type="project" value="UniProtKB-KW"/>
</dbReference>
<dbReference type="AlphaFoldDB" id="A0A371CJS4"/>
<dbReference type="InterPro" id="IPR050493">
    <property type="entry name" value="FAD-dep_Monooxygenase_BioMet"/>
</dbReference>
<dbReference type="EMBL" id="KZ857550">
    <property type="protein sequence ID" value="RDX40536.1"/>
    <property type="molecule type" value="Genomic_DNA"/>
</dbReference>
<dbReference type="PANTHER" id="PTHR13789">
    <property type="entry name" value="MONOOXYGENASE"/>
    <property type="match status" value="1"/>
</dbReference>
<dbReference type="SUPFAM" id="SSF51905">
    <property type="entry name" value="FAD/NAD(P)-binding domain"/>
    <property type="match status" value="1"/>
</dbReference>
<dbReference type="Gene3D" id="3.50.50.60">
    <property type="entry name" value="FAD/NAD(P)-binding domain"/>
    <property type="match status" value="1"/>
</dbReference>
<dbReference type="PANTHER" id="PTHR13789:SF147">
    <property type="entry name" value="PUTATIVE (AFU_ORTHOLOGUE AFUA_2G01950)-RELATED"/>
    <property type="match status" value="1"/>
</dbReference>
<evidence type="ECO:0000256" key="5">
    <source>
        <dbReference type="ARBA" id="ARBA00023033"/>
    </source>
</evidence>
<keyword evidence="5" id="KW-0503">Monooxygenase</keyword>
<keyword evidence="4" id="KW-0560">Oxidoreductase</keyword>
<dbReference type="InterPro" id="IPR002938">
    <property type="entry name" value="FAD-bd"/>
</dbReference>
<reference evidence="8 9" key="1">
    <citation type="journal article" date="2018" name="Biotechnol. Biofuels">
        <title>Integrative visual omics of the white-rot fungus Polyporus brumalis exposes the biotechnological potential of its oxidative enzymes for delignifying raw plant biomass.</title>
        <authorList>
            <person name="Miyauchi S."/>
            <person name="Rancon A."/>
            <person name="Drula E."/>
            <person name="Hage H."/>
            <person name="Chaduli D."/>
            <person name="Favel A."/>
            <person name="Grisel S."/>
            <person name="Henrissat B."/>
            <person name="Herpoel-Gimbert I."/>
            <person name="Ruiz-Duenas F.J."/>
            <person name="Chevret D."/>
            <person name="Hainaut M."/>
            <person name="Lin J."/>
            <person name="Wang M."/>
            <person name="Pangilinan J."/>
            <person name="Lipzen A."/>
            <person name="Lesage-Meessen L."/>
            <person name="Navarro D."/>
            <person name="Riley R."/>
            <person name="Grigoriev I.V."/>
            <person name="Zhou S."/>
            <person name="Raouche S."/>
            <person name="Rosso M.N."/>
        </authorList>
    </citation>
    <scope>NUCLEOTIDE SEQUENCE [LARGE SCALE GENOMIC DNA]</scope>
    <source>
        <strain evidence="8 9">BRFM 1820</strain>
    </source>
</reference>